<reference evidence="3" key="1">
    <citation type="submission" date="2017-09" db="EMBL/GenBank/DDBJ databases">
        <title>Depth-based differentiation of microbial function through sediment-hosted aquifers and enrichment of novel symbionts in the deep terrestrial subsurface.</title>
        <authorList>
            <person name="Probst A.J."/>
            <person name="Ladd B."/>
            <person name="Jarett J.K."/>
            <person name="Geller-Mcgrath D.E."/>
            <person name="Sieber C.M.K."/>
            <person name="Emerson J.B."/>
            <person name="Anantharaman K."/>
            <person name="Thomas B.C."/>
            <person name="Malmstrom R."/>
            <person name="Stieglmeier M."/>
            <person name="Klingl A."/>
            <person name="Woyke T."/>
            <person name="Ryan C.M."/>
            <person name="Banfield J.F."/>
        </authorList>
    </citation>
    <scope>NUCLEOTIDE SEQUENCE [LARGE SCALE GENOMIC DNA]</scope>
</reference>
<keyword evidence="1" id="KW-0812">Transmembrane</keyword>
<dbReference type="InterPro" id="IPR025101">
    <property type="entry name" value="DUF4012"/>
</dbReference>
<proteinExistence type="predicted"/>
<keyword evidence="1" id="KW-0472">Membrane</keyword>
<evidence type="ECO:0000313" key="3">
    <source>
        <dbReference type="Proteomes" id="UP000229502"/>
    </source>
</evidence>
<dbReference type="Proteomes" id="UP000229502">
    <property type="component" value="Unassembled WGS sequence"/>
</dbReference>
<organism evidence="2 3">
    <name type="scientific">Candidatus Shapirobacteria bacterium CG07_land_8_20_14_0_80_39_18</name>
    <dbReference type="NCBI Taxonomy" id="1974882"/>
    <lineage>
        <taxon>Bacteria</taxon>
        <taxon>Candidatus Shapironibacteriota</taxon>
    </lineage>
</organism>
<evidence type="ECO:0008006" key="4">
    <source>
        <dbReference type="Google" id="ProtNLM"/>
    </source>
</evidence>
<dbReference type="Pfam" id="PF13196">
    <property type="entry name" value="DUF4012"/>
    <property type="match status" value="1"/>
</dbReference>
<feature type="transmembrane region" description="Helical" evidence="1">
    <location>
        <begin position="333"/>
        <end position="354"/>
    </location>
</feature>
<gene>
    <name evidence="2" type="ORF">COT03_01600</name>
</gene>
<name>A0A2M6YRA9_9BACT</name>
<keyword evidence="1" id="KW-1133">Transmembrane helix</keyword>
<evidence type="ECO:0000256" key="1">
    <source>
        <dbReference type="SAM" id="Phobius"/>
    </source>
</evidence>
<evidence type="ECO:0000313" key="2">
    <source>
        <dbReference type="EMBL" id="PIU35126.1"/>
    </source>
</evidence>
<sequence length="953" mass="108011">MFLMPTSNFGLKTEYDVFSKALIVDEVGELPTLLVDALLNHGCLVNYFGKELPQSFDYLFGKNNFVYLDSFGKDKVLGKIDYFFYFPSEHFSKLETVSFFLNDSSVRSLVCAPLPFLKKEEVISLVKQLQGNIRAAYFDCVFGPRIKSGFLGELFNSAIERQEVLVTGNSAEEIYPVYAKELVKELVRLIFSLDTENKEYFLRPKEKSTLLAFASLIKNSLPEVNLSFSGENQERGIETMNTEKIEISFNLEEKIQETIDWFKRNLVRASKEPLLAVEPVVEPVAPQTIEVEAETQQPSSSPEEKKKLDFIFSPQQTLPKKESRQRRTLFKKIVFGVSLFSLLLFIFFLVPIGLSIATGSLGVNKIIRVKEQVEKGNFSSAIRNSEQAKRLFAFSKKTMMITGPFYGLIGFRRQMEIINETFPLAENLINSVRFSLLAAQQAVDLEKSFFNEEETRWSDVLGSVKANLASAYEQASLAQASLGKIEPAFNFFKQTSNFEKIESALPETREILLKSENLVTVLPKILGVGGIKTYLILFQNNMELRPTGGFIGSYGVVRLENGRLVNFEVFDVYQADGQLKGHIEPPVKLKEHLGEATWYLRDSNWDPDFPVSARRAEWFLDKETQVSTDGTLAINLEVVKKLLGALGEVEVPDYREKINAGNVFQKAEYYSELGTFPGSTQKKDFLASLTKEIFEKIKQAKTNALLNVAGAFLTSLDQKEMMLYFDDPEIESTIANLGWEGSIRDYQPAMMGDSIFTDYLFINETNVGINKANYYIQRKIDQQVTIDDMGRVQEKLSLTYENLSPSENWPAGRYKNYLRVYLKKGAKLSSVFIDDPANPGLWLPFDQKYMDMSEEHGKTVHGFVFEVPIKSKRKIEINYELPEPIVLSTGPTSYLLMVQKQSGGFPSNYDLTISYPASFVPLRVIPSAIVGNQQLLISTKLNKDLIYQIDLAH</sequence>
<comment type="caution">
    <text evidence="2">The sequence shown here is derived from an EMBL/GenBank/DDBJ whole genome shotgun (WGS) entry which is preliminary data.</text>
</comment>
<protein>
    <recommendedName>
        <fullName evidence="4">DUF4012 domain-containing protein</fullName>
    </recommendedName>
</protein>
<dbReference type="EMBL" id="PEWZ01000080">
    <property type="protein sequence ID" value="PIU35126.1"/>
    <property type="molecule type" value="Genomic_DNA"/>
</dbReference>
<accession>A0A2M6YRA9</accession>
<dbReference type="AlphaFoldDB" id="A0A2M6YRA9"/>